<gene>
    <name evidence="1" type="ORF">SAMN02745906_4272</name>
</gene>
<proteinExistence type="predicted"/>
<protein>
    <submittedName>
        <fullName evidence="1">Uncharacterized protein</fullName>
    </submittedName>
</protein>
<evidence type="ECO:0000313" key="2">
    <source>
        <dbReference type="Proteomes" id="UP000198970"/>
    </source>
</evidence>
<reference evidence="1 2" key="1">
    <citation type="submission" date="2016-10" db="EMBL/GenBank/DDBJ databases">
        <authorList>
            <person name="Varghese N."/>
            <person name="Submissions S."/>
        </authorList>
    </citation>
    <scope>NUCLEOTIDE SEQUENCE [LARGE SCALE GENOMIC DNA]</scope>
    <source>
        <strain evidence="1 2">ATCC 19403</strain>
    </source>
</reference>
<organism evidence="1 2">
    <name type="scientific">Lacrimispora sphenoides JCM 1415</name>
    <dbReference type="NCBI Taxonomy" id="1297793"/>
    <lineage>
        <taxon>Bacteria</taxon>
        <taxon>Bacillati</taxon>
        <taxon>Bacillota</taxon>
        <taxon>Clostridia</taxon>
        <taxon>Lachnospirales</taxon>
        <taxon>Lachnospiraceae</taxon>
        <taxon>Lacrimispora</taxon>
    </lineage>
</organism>
<name>A0ABY1CH00_9FIRM</name>
<keyword evidence="2" id="KW-1185">Reference proteome</keyword>
<sequence>MIAFYLFIGGFVMEKLLTYEIIRLEIFRCTYNDITDIVIDAFIR</sequence>
<evidence type="ECO:0000313" key="1">
    <source>
        <dbReference type="EMBL" id="SEU04161.1"/>
    </source>
</evidence>
<accession>A0ABY1CH00</accession>
<dbReference type="EMBL" id="LT630003">
    <property type="protein sequence ID" value="SEU04161.1"/>
    <property type="molecule type" value="Genomic_DNA"/>
</dbReference>
<dbReference type="Proteomes" id="UP000198970">
    <property type="component" value="Chromosome I"/>
</dbReference>